<name>A0A4P6JSV2_KTERU</name>
<protein>
    <submittedName>
        <fullName evidence="4">Amylo-alpha-1,6-glucosidase</fullName>
    </submittedName>
</protein>
<dbReference type="AlphaFoldDB" id="A0A4P6JSV2"/>
<dbReference type="Pfam" id="PF14742">
    <property type="entry name" value="GDE_N_bis"/>
    <property type="match status" value="1"/>
</dbReference>
<gene>
    <name evidence="4" type="ORF">EPA93_20895</name>
</gene>
<feature type="compositionally biased region" description="Polar residues" evidence="1">
    <location>
        <begin position="232"/>
        <end position="243"/>
    </location>
</feature>
<organism evidence="4 5">
    <name type="scientific">Ktedonosporobacter rubrisoli</name>
    <dbReference type="NCBI Taxonomy" id="2509675"/>
    <lineage>
        <taxon>Bacteria</taxon>
        <taxon>Bacillati</taxon>
        <taxon>Chloroflexota</taxon>
        <taxon>Ktedonobacteria</taxon>
        <taxon>Ktedonobacterales</taxon>
        <taxon>Ktedonosporobacteraceae</taxon>
        <taxon>Ktedonosporobacter</taxon>
    </lineage>
</organism>
<sequence length="742" mass="84374">MGSEIKVGPPVITISQGRTFMVTDKCGYIDPNTNQGIYAIDTRFVSFYKLYINRIPWQVINSNQLTFYASRFHLTNPDLNTEGGKLGEHTVGLTVNRTVSDGIHEEFEVVNYSGEKVVFVLELSIRSDFADIFEVKQHNIIQRGKQQTQWNDQKKCLRTTYDNKNFHRAIEYQITNVSSPVGFANGRLFFQIELEPGQMWQACTDLMLEHGQHIKKAGANSCTRGHKGSDSGGATPSPQSEPTSDFDERQAHWQERCTALTSSNNDVYRAYSQAIKDMGALRIYDMDVSADAWVPAAGVPWFVTLFGRDSLTVSYQNMSVAPEFARGALKRLAEFQADKHDNWNDSQPGKIMHEIRFGELAHFHKIPFTPYYGTADATILYLIVLSEAYRWTGDVNLLKEFRQIAEGCLDWIDHFGDLDGDGFQEYKTFSPLGYNNIAWKDAAFAVVYKNGSQVKQPKALVELQGYVYDAKLRMAEAFEVLGDKGRAQSLRKQAETLRHKFNQAFWMEDEGCYAYGLDPAKKKITSIASNAAYPLWSGIADQEKAEKVARRLLQEDMWSGWGIRTLSSKNPSYNPYYYQLGSVWPQDNGIIAEGFKRYGLSKEANQIIHGVFDAIERFESYRPPEVFAGIHRRGDMDFPVLYPGGANIPQAWATGSIFHMIRTMLGLRADAPNKRLYVNPTLPDWVPEIKLQRLHVGPCSLSIHFWRDGTTTRWEVLENKALQDVKKEDMIQVEASEQYQHS</sequence>
<evidence type="ECO:0000256" key="1">
    <source>
        <dbReference type="SAM" id="MobiDB-lite"/>
    </source>
</evidence>
<dbReference type="InterPro" id="IPR012341">
    <property type="entry name" value="6hp_glycosidase-like_sf"/>
</dbReference>
<dbReference type="OrthoDB" id="9759959at2"/>
<dbReference type="InterPro" id="IPR032856">
    <property type="entry name" value="GDE_N_bis"/>
</dbReference>
<evidence type="ECO:0000313" key="5">
    <source>
        <dbReference type="Proteomes" id="UP000290365"/>
    </source>
</evidence>
<dbReference type="SUPFAM" id="SSF48208">
    <property type="entry name" value="Six-hairpin glycosidases"/>
    <property type="match status" value="1"/>
</dbReference>
<evidence type="ECO:0000313" key="4">
    <source>
        <dbReference type="EMBL" id="QBD78322.1"/>
    </source>
</evidence>
<reference evidence="4 5" key="1">
    <citation type="submission" date="2019-01" db="EMBL/GenBank/DDBJ databases">
        <title>Ktedonosporobacter rubrisoli SCAWS-G2.</title>
        <authorList>
            <person name="Huang Y."/>
            <person name="Yan B."/>
        </authorList>
    </citation>
    <scope>NUCLEOTIDE SEQUENCE [LARGE SCALE GENOMIC DNA]</scope>
    <source>
        <strain evidence="4 5">SCAWS-G2</strain>
    </source>
</reference>
<dbReference type="InterPro" id="IPR054491">
    <property type="entry name" value="MGH1-like_GH"/>
</dbReference>
<dbReference type="Proteomes" id="UP000290365">
    <property type="component" value="Chromosome"/>
</dbReference>
<dbReference type="RefSeq" id="WP_129889375.1">
    <property type="nucleotide sequence ID" value="NZ_CP035758.1"/>
</dbReference>
<dbReference type="InterPro" id="IPR008928">
    <property type="entry name" value="6-hairpin_glycosidase_sf"/>
</dbReference>
<feature type="domain" description="Mannosylglycerate hydrolase MGH1-like glycoside hydrolase" evidence="3">
    <location>
        <begin position="460"/>
        <end position="617"/>
    </location>
</feature>
<dbReference type="Pfam" id="PF22422">
    <property type="entry name" value="MGH1-like_GH"/>
    <property type="match status" value="1"/>
</dbReference>
<dbReference type="Gene3D" id="1.50.10.10">
    <property type="match status" value="1"/>
</dbReference>
<keyword evidence="5" id="KW-1185">Reference proteome</keyword>
<evidence type="ECO:0000259" key="2">
    <source>
        <dbReference type="Pfam" id="PF14742"/>
    </source>
</evidence>
<feature type="domain" description="Putative glycogen debranching enzyme N-terminal" evidence="2">
    <location>
        <begin position="14"/>
        <end position="203"/>
    </location>
</feature>
<dbReference type="EMBL" id="CP035758">
    <property type="protein sequence ID" value="QBD78322.1"/>
    <property type="molecule type" value="Genomic_DNA"/>
</dbReference>
<dbReference type="KEGG" id="kbs:EPA93_20895"/>
<proteinExistence type="predicted"/>
<dbReference type="GO" id="GO:0005975">
    <property type="term" value="P:carbohydrate metabolic process"/>
    <property type="evidence" value="ECO:0007669"/>
    <property type="project" value="InterPro"/>
</dbReference>
<evidence type="ECO:0000259" key="3">
    <source>
        <dbReference type="Pfam" id="PF22422"/>
    </source>
</evidence>
<feature type="region of interest" description="Disordered" evidence="1">
    <location>
        <begin position="219"/>
        <end position="250"/>
    </location>
</feature>
<accession>A0A4P6JSV2</accession>